<dbReference type="RefSeq" id="WP_274492519.1">
    <property type="nucleotide sequence ID" value="NZ_CP118166.1"/>
</dbReference>
<keyword evidence="2" id="KW-1185">Reference proteome</keyword>
<proteinExistence type="predicted"/>
<dbReference type="EMBL" id="CP118166">
    <property type="protein sequence ID" value="WDI30705.1"/>
    <property type="molecule type" value="Genomic_DNA"/>
</dbReference>
<accession>A0AAE9ZI58</accession>
<sequence length="137" mass="15328">MDINAPTVLIGSSTANDATKYLMETLEENSALYNPLTIEVDRTRPDSLVFRATKSGKSYSSNEQCEYAVIARYPNPFGHSNKDSVVMVAGQYANGTYVAGGYFSKYWRRAFRFGRQGVVLEMPTGQHGPIRVVEYLR</sequence>
<evidence type="ECO:0000313" key="1">
    <source>
        <dbReference type="EMBL" id="WDI30705.1"/>
    </source>
</evidence>
<evidence type="ECO:0000313" key="2">
    <source>
        <dbReference type="Proteomes" id="UP001214043"/>
    </source>
</evidence>
<reference evidence="1" key="1">
    <citation type="submission" date="2023-02" db="EMBL/GenBank/DDBJ databases">
        <title>Genome sequence of Hyphococcus flavus.</title>
        <authorList>
            <person name="Rong J.-C."/>
            <person name="Zhao Q."/>
            <person name="Yi M."/>
            <person name="Wu J.-Y."/>
        </authorList>
    </citation>
    <scope>NUCLEOTIDE SEQUENCE</scope>
    <source>
        <strain evidence="1">MCCC 1K03223</strain>
    </source>
</reference>
<protein>
    <submittedName>
        <fullName evidence="1">Uncharacterized protein</fullName>
    </submittedName>
</protein>
<dbReference type="KEGG" id="hfl:PUV54_12155"/>
<organism evidence="1 2">
    <name type="scientific">Hyphococcus flavus</name>
    <dbReference type="NCBI Taxonomy" id="1866326"/>
    <lineage>
        <taxon>Bacteria</taxon>
        <taxon>Pseudomonadati</taxon>
        <taxon>Pseudomonadota</taxon>
        <taxon>Alphaproteobacteria</taxon>
        <taxon>Parvularculales</taxon>
        <taxon>Parvularculaceae</taxon>
        <taxon>Hyphococcus</taxon>
    </lineage>
</organism>
<gene>
    <name evidence="1" type="ORF">PUV54_12155</name>
</gene>
<name>A0AAE9ZI58_9PROT</name>
<dbReference type="AlphaFoldDB" id="A0AAE9ZI58"/>
<dbReference type="Proteomes" id="UP001214043">
    <property type="component" value="Chromosome"/>
</dbReference>